<gene>
    <name evidence="2" type="ORF">BFJ68_g16446</name>
    <name evidence="1" type="ORF">BFJ69_g17607</name>
</gene>
<accession>A0A420PD83</accession>
<organism evidence="2 4">
    <name type="scientific">Fusarium oxysporum</name>
    <name type="common">Fusarium vascular wilt</name>
    <dbReference type="NCBI Taxonomy" id="5507"/>
    <lineage>
        <taxon>Eukaryota</taxon>
        <taxon>Fungi</taxon>
        <taxon>Dikarya</taxon>
        <taxon>Ascomycota</taxon>
        <taxon>Pezizomycotina</taxon>
        <taxon>Sordariomycetes</taxon>
        <taxon>Hypocreomycetidae</taxon>
        <taxon>Hypocreales</taxon>
        <taxon>Nectriaceae</taxon>
        <taxon>Fusarium</taxon>
        <taxon>Fusarium oxysporum species complex</taxon>
    </lineage>
</organism>
<comment type="caution">
    <text evidence="2">The sequence shown here is derived from an EMBL/GenBank/DDBJ whole genome shotgun (WGS) entry which is preliminary data.</text>
</comment>
<dbReference type="InterPro" id="IPR001753">
    <property type="entry name" value="Enoyl-CoA_hydra/iso"/>
</dbReference>
<dbReference type="CDD" id="cd06558">
    <property type="entry name" value="crotonase-like"/>
    <property type="match status" value="1"/>
</dbReference>
<dbReference type="PANTHER" id="PTHR11941:SF54">
    <property type="entry name" value="ENOYL-COA HYDRATASE, MITOCHONDRIAL"/>
    <property type="match status" value="1"/>
</dbReference>
<reference evidence="3 4" key="1">
    <citation type="journal article" date="2018" name="Sci. Rep.">
        <title>Characterisation of pathogen-specific regions and novel effector candidates in Fusarium oxysporum f. sp. cepae.</title>
        <authorList>
            <person name="Armitage A.D."/>
            <person name="Taylor A."/>
            <person name="Sobczyk M.K."/>
            <person name="Baxter L."/>
            <person name="Greenfield B.P."/>
            <person name="Bates H.J."/>
            <person name="Wilson F."/>
            <person name="Jackson A.C."/>
            <person name="Ott S."/>
            <person name="Harrison R.J."/>
            <person name="Clarkson J.P."/>
        </authorList>
    </citation>
    <scope>NUCLEOTIDE SEQUENCE [LARGE SCALE GENOMIC DNA]</scope>
    <source>
        <strain evidence="1 3">Fo_A13</strain>
        <strain evidence="2 4">Fo_A28</strain>
    </source>
</reference>
<dbReference type="VEuPathDB" id="FungiDB:FOC1_g10002843"/>
<dbReference type="VEuPathDB" id="FungiDB:FOXG_15215"/>
<proteinExistence type="predicted"/>
<dbReference type="Proteomes" id="UP000285860">
    <property type="component" value="Unassembled WGS sequence"/>
</dbReference>
<dbReference type="VEuPathDB" id="FungiDB:FOC4_g10008959"/>
<dbReference type="GO" id="GO:0003824">
    <property type="term" value="F:catalytic activity"/>
    <property type="evidence" value="ECO:0007669"/>
    <property type="project" value="UniProtKB-ARBA"/>
</dbReference>
<dbReference type="EMBL" id="MRCX01000914">
    <property type="protein sequence ID" value="RKK56954.1"/>
    <property type="molecule type" value="Genomic_DNA"/>
</dbReference>
<dbReference type="AlphaFoldDB" id="A0A420PD83"/>
<protein>
    <recommendedName>
        <fullName evidence="5">Enoyl-CoA hydratase</fullName>
    </recommendedName>
</protein>
<evidence type="ECO:0000313" key="4">
    <source>
        <dbReference type="Proteomes" id="UP000285860"/>
    </source>
</evidence>
<evidence type="ECO:0000313" key="1">
    <source>
        <dbReference type="EMBL" id="RKK56954.1"/>
    </source>
</evidence>
<dbReference type="VEuPathDB" id="FungiDB:FOZG_18195"/>
<name>A0A420PD83_FUSOX</name>
<dbReference type="Gene3D" id="3.90.226.10">
    <property type="entry name" value="2-enoyl-CoA Hydratase, Chain A, domain 1"/>
    <property type="match status" value="1"/>
</dbReference>
<dbReference type="Pfam" id="PF00378">
    <property type="entry name" value="ECH_1"/>
    <property type="match status" value="1"/>
</dbReference>
<dbReference type="PANTHER" id="PTHR11941">
    <property type="entry name" value="ENOYL-COA HYDRATASE-RELATED"/>
    <property type="match status" value="1"/>
</dbReference>
<sequence length="276" mass="30400">MPRYNTVSVSPNVNGVVRITIHNGGSNLWDWKLNEDIAEALDTFNDNTEVKVVIFSSGNPNFFIAHYDMRPSGPDAPPIDVQTKKLFQNILFKMLRSPIVFIAEIAGAARGIGSEFALHCDMRFAARGKTRLGQPEVRVGLLPGAGGVQQLVQLLGRGRAFQHILTGVDIDADTAERIGWINQAFEAEELSQKVGDLAKRIALFPSDALAASKDSINACSCPSESDILRDNESIFTLMAKDTQRKLAGKLYEVTKDLDYRDGPVDDGKVLKYLYEN</sequence>
<evidence type="ECO:0000313" key="3">
    <source>
        <dbReference type="Proteomes" id="UP000285084"/>
    </source>
</evidence>
<evidence type="ECO:0000313" key="2">
    <source>
        <dbReference type="EMBL" id="RKK90478.1"/>
    </source>
</evidence>
<dbReference type="VEuPathDB" id="FungiDB:FOIG_09035"/>
<dbReference type="SUPFAM" id="SSF52096">
    <property type="entry name" value="ClpP/crotonase"/>
    <property type="match status" value="1"/>
</dbReference>
<dbReference type="GO" id="GO:0006635">
    <property type="term" value="P:fatty acid beta-oxidation"/>
    <property type="evidence" value="ECO:0007669"/>
    <property type="project" value="TreeGrafter"/>
</dbReference>
<dbReference type="Proteomes" id="UP000285084">
    <property type="component" value="Unassembled WGS sequence"/>
</dbReference>
<dbReference type="VEuPathDB" id="FungiDB:HZS61_011261"/>
<dbReference type="EMBL" id="MRCY01000274">
    <property type="protein sequence ID" value="RKK90478.1"/>
    <property type="molecule type" value="Genomic_DNA"/>
</dbReference>
<dbReference type="InterPro" id="IPR029045">
    <property type="entry name" value="ClpP/crotonase-like_dom_sf"/>
</dbReference>
<dbReference type="VEuPathDB" id="FungiDB:FOMG_16528"/>
<evidence type="ECO:0008006" key="5">
    <source>
        <dbReference type="Google" id="ProtNLM"/>
    </source>
</evidence>